<feature type="transmembrane region" description="Helical" evidence="1">
    <location>
        <begin position="35"/>
        <end position="54"/>
    </location>
</feature>
<keyword evidence="1" id="KW-0812">Transmembrane</keyword>
<feature type="transmembrane region" description="Helical" evidence="1">
    <location>
        <begin position="122"/>
        <end position="140"/>
    </location>
</feature>
<feature type="transmembrane region" description="Helical" evidence="1">
    <location>
        <begin position="160"/>
        <end position="179"/>
    </location>
</feature>
<keyword evidence="1" id="KW-1133">Transmembrane helix</keyword>
<feature type="transmembrane region" description="Helical" evidence="1">
    <location>
        <begin position="90"/>
        <end position="110"/>
    </location>
</feature>
<feature type="transmembrane region" description="Helical" evidence="1">
    <location>
        <begin position="191"/>
        <end position="213"/>
    </location>
</feature>
<evidence type="ECO:0008006" key="4">
    <source>
        <dbReference type="Google" id="ProtNLM"/>
    </source>
</evidence>
<evidence type="ECO:0000313" key="3">
    <source>
        <dbReference type="Proteomes" id="UP001589813"/>
    </source>
</evidence>
<keyword evidence="1" id="KW-0472">Membrane</keyword>
<comment type="caution">
    <text evidence="2">The sequence shown here is derived from an EMBL/GenBank/DDBJ whole genome shotgun (WGS) entry which is preliminary data.</text>
</comment>
<protein>
    <recommendedName>
        <fullName evidence="4">DUF2306 domain-containing protein</fullName>
    </recommendedName>
</protein>
<dbReference type="Proteomes" id="UP001589813">
    <property type="component" value="Unassembled WGS sequence"/>
</dbReference>
<name>A0ABV6BF08_9GAMM</name>
<feature type="transmembrane region" description="Helical" evidence="1">
    <location>
        <begin position="60"/>
        <end position="78"/>
    </location>
</feature>
<dbReference type="EMBL" id="JBHLXP010000003">
    <property type="protein sequence ID" value="MFC0049461.1"/>
    <property type="molecule type" value="Genomic_DNA"/>
</dbReference>
<organism evidence="2 3">
    <name type="scientific">Rheinheimera tilapiae</name>
    <dbReference type="NCBI Taxonomy" id="875043"/>
    <lineage>
        <taxon>Bacteria</taxon>
        <taxon>Pseudomonadati</taxon>
        <taxon>Pseudomonadota</taxon>
        <taxon>Gammaproteobacteria</taxon>
        <taxon>Chromatiales</taxon>
        <taxon>Chromatiaceae</taxon>
        <taxon>Rheinheimera</taxon>
    </lineage>
</organism>
<proteinExistence type="predicted"/>
<gene>
    <name evidence="2" type="ORF">ACFFJP_14285</name>
</gene>
<accession>A0ABV6BF08</accession>
<keyword evidence="3" id="KW-1185">Reference proteome</keyword>
<reference evidence="2 3" key="1">
    <citation type="submission" date="2024-09" db="EMBL/GenBank/DDBJ databases">
        <authorList>
            <person name="Sun Q."/>
            <person name="Mori K."/>
        </authorList>
    </citation>
    <scope>NUCLEOTIDE SEQUENCE [LARGE SCALE GENOMIC DNA]</scope>
    <source>
        <strain evidence="2 3">KCTC 23315</strain>
    </source>
</reference>
<evidence type="ECO:0000313" key="2">
    <source>
        <dbReference type="EMBL" id="MFC0049461.1"/>
    </source>
</evidence>
<sequence>MTWIHIIAGLVAILAGAMAMIAAKGSPLHRKAGNMFTISMLIMTGSAAIVSFFLRTDHVTGVVALVTAYLVGTSWLVVKRKVVDSYRLLAGLAVVAAIVGVYSLSLWFNFLEDPKTLITKNSPPQVLVFFGVVSLLCAALDLRLLRAGQIAGAQRLVRHLWRMCFAMLIATGSFFAGQMQVFPELVRKSSLLGVPVLMIPVLLVIVTTLYWLVRTLWKRKRAISSSQA</sequence>
<dbReference type="RefSeq" id="WP_377245339.1">
    <property type="nucleotide sequence ID" value="NZ_JBHLXP010000003.1"/>
</dbReference>
<evidence type="ECO:0000256" key="1">
    <source>
        <dbReference type="SAM" id="Phobius"/>
    </source>
</evidence>
<feature type="transmembrane region" description="Helical" evidence="1">
    <location>
        <begin position="6"/>
        <end position="23"/>
    </location>
</feature>